<evidence type="ECO:0000313" key="7">
    <source>
        <dbReference type="EMBL" id="RSH92524.1"/>
    </source>
</evidence>
<comment type="similarity">
    <text evidence="1 4">Belongs to the glycosyl hydrolase 5 (cellulase A) family.</text>
</comment>
<dbReference type="SUPFAM" id="SSF50370">
    <property type="entry name" value="Ricin B-like lectins"/>
    <property type="match status" value="1"/>
</dbReference>
<dbReference type="PANTHER" id="PTHR31297">
    <property type="entry name" value="GLUCAN ENDO-1,6-BETA-GLUCOSIDASE B"/>
    <property type="match status" value="1"/>
</dbReference>
<dbReference type="STRING" id="1890683.A0A427YN38"/>
<name>A0A427YN38_9TREE</name>
<dbReference type="InterPro" id="IPR017853">
    <property type="entry name" value="GH"/>
</dbReference>
<keyword evidence="3 4" id="KW-0326">Glycosidase</keyword>
<feature type="region of interest" description="Disordered" evidence="5">
    <location>
        <begin position="583"/>
        <end position="611"/>
    </location>
</feature>
<evidence type="ECO:0000256" key="2">
    <source>
        <dbReference type="ARBA" id="ARBA00022801"/>
    </source>
</evidence>
<dbReference type="GO" id="GO:0008422">
    <property type="term" value="F:beta-glucosidase activity"/>
    <property type="evidence" value="ECO:0007669"/>
    <property type="project" value="TreeGrafter"/>
</dbReference>
<dbReference type="GO" id="GO:0009251">
    <property type="term" value="P:glucan catabolic process"/>
    <property type="evidence" value="ECO:0007669"/>
    <property type="project" value="TreeGrafter"/>
</dbReference>
<dbReference type="PANTHER" id="PTHR31297:SF42">
    <property type="entry name" value="GLYCOSIDE HYDROLASE FAMILY 5 DOMAIN-CONTAINING PROTEIN"/>
    <property type="match status" value="1"/>
</dbReference>
<dbReference type="CDD" id="cd00161">
    <property type="entry name" value="beta-trefoil_Ricin-like"/>
    <property type="match status" value="1"/>
</dbReference>
<dbReference type="Pfam" id="PF00652">
    <property type="entry name" value="Ricin_B_lectin"/>
    <property type="match status" value="1"/>
</dbReference>
<proteinExistence type="inferred from homology"/>
<keyword evidence="8" id="KW-1185">Reference proteome</keyword>
<evidence type="ECO:0000256" key="5">
    <source>
        <dbReference type="SAM" id="MobiDB-lite"/>
    </source>
</evidence>
<sequence>MLLRLAFPYPHSLPTSLSFTVLSFQCRSHAATLVRKSHMRFPLLALVATTASAVSPVAGNSYTISPISFPSLCLAAGGTTNGSPVVTAACNTAGANVWTYTGGTFVNSATNMCVDVTNGITTNGNKLQVWDCFANNRNQAFTTAPAASGDNVKWSVQNSCWDLTDGSSSAGTQIQMWTCFAENTNQRWNFVQTSGTTPPPPPPPPPPPSSSGYLRVSGTRVVDPNGNAVTLHGTNLGGWLVFEDWMCGISDESHGDREAQVTLEDRFGIDQTRALMNAWEDNWITSADFDNIQGLGLNVVRVPFSYRNFKRSDGSYWTDSNGNVDFSRLDWVVAQAKARGIYVILDYHVWEGQLEQGTPEYEVISQPGSQGDVQRAQAAELWGLIAAHFVGEGTIAAFDSMNEVTGSPGDILQIAMYNAIRANDLNRIVIMESVHADPNSYGWTNVLYSYHEYDMMGSDLGSNQQTYQSEVQAYIDQSNAWNIPSYVGEFMVTGDTATWMLGQMNSAGIWYTGWTYATVDQGDWGLFNFPASTHVDVSSDSYATILSTWSNMGSKSQQNIANIYRSAVARRSFSDREVRAPVYMRRSQGQEHGGRSRGARGPIRQARWLAT</sequence>
<reference evidence="7 8" key="1">
    <citation type="submission" date="2018-11" db="EMBL/GenBank/DDBJ databases">
        <title>Genome sequence of Saitozyma podzolica DSM 27192.</title>
        <authorList>
            <person name="Aliyu H."/>
            <person name="Gorte O."/>
            <person name="Ochsenreither K."/>
        </authorList>
    </citation>
    <scope>NUCLEOTIDE SEQUENCE [LARGE SCALE GENOMIC DNA]</scope>
    <source>
        <strain evidence="7 8">DSM 27192</strain>
    </source>
</reference>
<evidence type="ECO:0000256" key="4">
    <source>
        <dbReference type="RuleBase" id="RU361153"/>
    </source>
</evidence>
<dbReference type="OrthoDB" id="1887033at2759"/>
<dbReference type="AlphaFoldDB" id="A0A427YN38"/>
<dbReference type="SMART" id="SM00458">
    <property type="entry name" value="RICIN"/>
    <property type="match status" value="1"/>
</dbReference>
<comment type="caution">
    <text evidence="7">The sequence shown here is derived from an EMBL/GenBank/DDBJ whole genome shotgun (WGS) entry which is preliminary data.</text>
</comment>
<feature type="region of interest" description="Disordered" evidence="5">
    <location>
        <begin position="190"/>
        <end position="213"/>
    </location>
</feature>
<evidence type="ECO:0000313" key="8">
    <source>
        <dbReference type="Proteomes" id="UP000279259"/>
    </source>
</evidence>
<dbReference type="PROSITE" id="PS50231">
    <property type="entry name" value="RICIN_B_LECTIN"/>
    <property type="match status" value="1"/>
</dbReference>
<feature type="compositionally biased region" description="Pro residues" evidence="5">
    <location>
        <begin position="197"/>
        <end position="209"/>
    </location>
</feature>
<dbReference type="GO" id="GO:0005576">
    <property type="term" value="C:extracellular region"/>
    <property type="evidence" value="ECO:0007669"/>
    <property type="project" value="TreeGrafter"/>
</dbReference>
<dbReference type="Gene3D" id="3.20.20.80">
    <property type="entry name" value="Glycosidases"/>
    <property type="match status" value="1"/>
</dbReference>
<dbReference type="Pfam" id="PF00150">
    <property type="entry name" value="Cellulase"/>
    <property type="match status" value="1"/>
</dbReference>
<dbReference type="InterPro" id="IPR035992">
    <property type="entry name" value="Ricin_B-like_lectins"/>
</dbReference>
<evidence type="ECO:0000256" key="1">
    <source>
        <dbReference type="ARBA" id="ARBA00005641"/>
    </source>
</evidence>
<protein>
    <recommendedName>
        <fullName evidence="6">Ricin B lectin domain-containing protein</fullName>
    </recommendedName>
</protein>
<dbReference type="InterPro" id="IPR000772">
    <property type="entry name" value="Ricin_B_lectin"/>
</dbReference>
<dbReference type="Proteomes" id="UP000279259">
    <property type="component" value="Unassembled WGS sequence"/>
</dbReference>
<keyword evidence="2 4" id="KW-0378">Hydrolase</keyword>
<organism evidence="7 8">
    <name type="scientific">Saitozyma podzolica</name>
    <dbReference type="NCBI Taxonomy" id="1890683"/>
    <lineage>
        <taxon>Eukaryota</taxon>
        <taxon>Fungi</taxon>
        <taxon>Dikarya</taxon>
        <taxon>Basidiomycota</taxon>
        <taxon>Agaricomycotina</taxon>
        <taxon>Tremellomycetes</taxon>
        <taxon>Tremellales</taxon>
        <taxon>Trimorphomycetaceae</taxon>
        <taxon>Saitozyma</taxon>
    </lineage>
</organism>
<feature type="domain" description="Ricin B lectin" evidence="6">
    <location>
        <begin position="61"/>
        <end position="191"/>
    </location>
</feature>
<dbReference type="SUPFAM" id="SSF51445">
    <property type="entry name" value="(Trans)glycosidases"/>
    <property type="match status" value="1"/>
</dbReference>
<dbReference type="GO" id="GO:0009986">
    <property type="term" value="C:cell surface"/>
    <property type="evidence" value="ECO:0007669"/>
    <property type="project" value="TreeGrafter"/>
</dbReference>
<dbReference type="InterPro" id="IPR001547">
    <property type="entry name" value="Glyco_hydro_5"/>
</dbReference>
<evidence type="ECO:0000259" key="6">
    <source>
        <dbReference type="SMART" id="SM00458"/>
    </source>
</evidence>
<dbReference type="Gene3D" id="2.80.10.50">
    <property type="match status" value="2"/>
</dbReference>
<gene>
    <name evidence="7" type="ORF">EHS25_008940</name>
</gene>
<dbReference type="EMBL" id="RSCD01000006">
    <property type="protein sequence ID" value="RSH92524.1"/>
    <property type="molecule type" value="Genomic_DNA"/>
</dbReference>
<accession>A0A427YN38</accession>
<dbReference type="InterPro" id="IPR050386">
    <property type="entry name" value="Glycosyl_hydrolase_5"/>
</dbReference>
<evidence type="ECO:0000256" key="3">
    <source>
        <dbReference type="ARBA" id="ARBA00023295"/>
    </source>
</evidence>